<dbReference type="GO" id="GO:0022857">
    <property type="term" value="F:transmembrane transporter activity"/>
    <property type="evidence" value="ECO:0007669"/>
    <property type="project" value="InterPro"/>
</dbReference>
<evidence type="ECO:0000256" key="2">
    <source>
        <dbReference type="ARBA" id="ARBA00022475"/>
    </source>
</evidence>
<sequence>MLEQGFLFGFLGLGVLITFRFFRFPDLTAEGSYPLGGAVAAALLVSGVHPVAATLSAALAGAGAGMVTALIHTKLKINNIVAGIVVMTALYSVNLRIMGRANIPLLREPTVFGEAVGWLNGFGLGWRENVYTTILVAFVLLVAAGALLVWFFSTDLGLAVRATGQNEPMILSLGVDTDRTKMVGLALSNAFIAVSGALVAQNHGFADIGMGIGILVTGAAAVLIGEAIFGDRGILTWVVAAVVGVVIYRLLVALALRVGLEPVDLRLVTAALLLMALAVPRFRPRLLR</sequence>
<evidence type="ECO:0000313" key="8">
    <source>
        <dbReference type="Proteomes" id="UP000773614"/>
    </source>
</evidence>
<dbReference type="InterPro" id="IPR001851">
    <property type="entry name" value="ABC_transp_permease"/>
</dbReference>
<gene>
    <name evidence="7" type="ORF">E4O86_12920</name>
</gene>
<dbReference type="CDD" id="cd06574">
    <property type="entry name" value="TM_PBP1_branched-chain-AA_like"/>
    <property type="match status" value="1"/>
</dbReference>
<evidence type="ECO:0000256" key="4">
    <source>
        <dbReference type="ARBA" id="ARBA00022989"/>
    </source>
</evidence>
<evidence type="ECO:0000313" key="7">
    <source>
        <dbReference type="EMBL" id="MYZ48612.1"/>
    </source>
</evidence>
<proteinExistence type="predicted"/>
<comment type="caution">
    <text evidence="7">The sequence shown here is derived from an EMBL/GenBank/DDBJ whole genome shotgun (WGS) entry which is preliminary data.</text>
</comment>
<dbReference type="Pfam" id="PF02653">
    <property type="entry name" value="BPD_transp_2"/>
    <property type="match status" value="1"/>
</dbReference>
<name>A0A964T731_9HYPH</name>
<dbReference type="PANTHER" id="PTHR32196:SF69">
    <property type="entry name" value="BRANCHED-CHAIN AMINO ACID TRANSPORT SYSTEM, PERMEASE PROTEIN"/>
    <property type="match status" value="1"/>
</dbReference>
<keyword evidence="8" id="KW-1185">Reference proteome</keyword>
<evidence type="ECO:0000256" key="6">
    <source>
        <dbReference type="SAM" id="Phobius"/>
    </source>
</evidence>
<keyword evidence="5 6" id="KW-0472">Membrane</keyword>
<organism evidence="7 8">
    <name type="scientific">Propylenella binzhouense</name>
    <dbReference type="NCBI Taxonomy" id="2555902"/>
    <lineage>
        <taxon>Bacteria</taxon>
        <taxon>Pseudomonadati</taxon>
        <taxon>Pseudomonadota</taxon>
        <taxon>Alphaproteobacteria</taxon>
        <taxon>Hyphomicrobiales</taxon>
        <taxon>Propylenellaceae</taxon>
        <taxon>Propylenella</taxon>
    </lineage>
</organism>
<dbReference type="AlphaFoldDB" id="A0A964T731"/>
<reference evidence="7" key="1">
    <citation type="submission" date="2019-03" db="EMBL/GenBank/DDBJ databases">
        <title>Afifella sp. nov., isolated from activated sludge.</title>
        <authorList>
            <person name="Li Q."/>
            <person name="Liu Y."/>
        </authorList>
    </citation>
    <scope>NUCLEOTIDE SEQUENCE</scope>
    <source>
        <strain evidence="7">L72</strain>
    </source>
</reference>
<accession>A0A964T731</accession>
<dbReference type="PANTHER" id="PTHR32196">
    <property type="entry name" value="ABC TRANSPORTER PERMEASE PROTEIN YPHD-RELATED-RELATED"/>
    <property type="match status" value="1"/>
</dbReference>
<feature type="transmembrane region" description="Helical" evidence="6">
    <location>
        <begin position="35"/>
        <end position="60"/>
    </location>
</feature>
<dbReference type="OrthoDB" id="9778389at2"/>
<comment type="subcellular location">
    <subcellularLocation>
        <location evidence="1">Cell membrane</location>
        <topology evidence="1">Multi-pass membrane protein</topology>
    </subcellularLocation>
</comment>
<evidence type="ECO:0000256" key="3">
    <source>
        <dbReference type="ARBA" id="ARBA00022692"/>
    </source>
</evidence>
<evidence type="ECO:0000256" key="5">
    <source>
        <dbReference type="ARBA" id="ARBA00023136"/>
    </source>
</evidence>
<feature type="transmembrane region" description="Helical" evidence="6">
    <location>
        <begin position="208"/>
        <end position="228"/>
    </location>
</feature>
<keyword evidence="4 6" id="KW-1133">Transmembrane helix</keyword>
<feature type="transmembrane region" description="Helical" evidence="6">
    <location>
        <begin position="263"/>
        <end position="282"/>
    </location>
</feature>
<feature type="transmembrane region" description="Helical" evidence="6">
    <location>
        <begin position="80"/>
        <end position="97"/>
    </location>
</feature>
<feature type="transmembrane region" description="Helical" evidence="6">
    <location>
        <begin position="6"/>
        <end position="23"/>
    </location>
</feature>
<dbReference type="Proteomes" id="UP000773614">
    <property type="component" value="Unassembled WGS sequence"/>
</dbReference>
<dbReference type="EMBL" id="SPKJ01000043">
    <property type="protein sequence ID" value="MYZ48612.1"/>
    <property type="molecule type" value="Genomic_DNA"/>
</dbReference>
<protein>
    <submittedName>
        <fullName evidence="7">ABC transporter permease</fullName>
    </submittedName>
</protein>
<dbReference type="GO" id="GO:0005886">
    <property type="term" value="C:plasma membrane"/>
    <property type="evidence" value="ECO:0007669"/>
    <property type="project" value="UniProtKB-SubCell"/>
</dbReference>
<keyword evidence="2" id="KW-1003">Cell membrane</keyword>
<keyword evidence="3 6" id="KW-0812">Transmembrane</keyword>
<feature type="transmembrane region" description="Helical" evidence="6">
    <location>
        <begin position="182"/>
        <end position="201"/>
    </location>
</feature>
<feature type="transmembrane region" description="Helical" evidence="6">
    <location>
        <begin position="234"/>
        <end position="256"/>
    </location>
</feature>
<feature type="transmembrane region" description="Helical" evidence="6">
    <location>
        <begin position="130"/>
        <end position="152"/>
    </location>
</feature>
<evidence type="ECO:0000256" key="1">
    <source>
        <dbReference type="ARBA" id="ARBA00004651"/>
    </source>
</evidence>